<evidence type="ECO:0000256" key="3">
    <source>
        <dbReference type="PIRSR" id="PIRSR603564-2"/>
    </source>
</evidence>
<dbReference type="GO" id="GO:0046656">
    <property type="term" value="P:folic acid biosynthetic process"/>
    <property type="evidence" value="ECO:0007669"/>
    <property type="project" value="InterPro"/>
</dbReference>
<dbReference type="GO" id="GO:0046872">
    <property type="term" value="F:metal ion binding"/>
    <property type="evidence" value="ECO:0007669"/>
    <property type="project" value="UniProtKB-KW"/>
</dbReference>
<feature type="binding site" evidence="2">
    <location>
        <position position="41"/>
    </location>
    <ligand>
        <name>substrate</name>
    </ligand>
</feature>
<dbReference type="STRING" id="1817756.A2140_02700"/>
<dbReference type="InterPro" id="IPR051325">
    <property type="entry name" value="Nudix_hydrolase_domain"/>
</dbReference>
<evidence type="ECO:0000259" key="4">
    <source>
        <dbReference type="PROSITE" id="PS51462"/>
    </source>
</evidence>
<feature type="domain" description="Nudix hydrolase" evidence="4">
    <location>
        <begin position="9"/>
        <end position="146"/>
    </location>
</feature>
<dbReference type="PROSITE" id="PS51462">
    <property type="entry name" value="NUDIX"/>
    <property type="match status" value="1"/>
</dbReference>
<dbReference type="InterPro" id="IPR003564">
    <property type="entry name" value="DHNTPase"/>
</dbReference>
<dbReference type="Pfam" id="PF00293">
    <property type="entry name" value="NUDIX"/>
    <property type="match status" value="1"/>
</dbReference>
<dbReference type="Proteomes" id="UP000178379">
    <property type="component" value="Unassembled WGS sequence"/>
</dbReference>
<evidence type="ECO:0000256" key="1">
    <source>
        <dbReference type="ARBA" id="ARBA00022801"/>
    </source>
</evidence>
<organism evidence="5 6">
    <name type="scientific">Candidatus Muproteobacteria bacterium RBG_16_62_13</name>
    <dbReference type="NCBI Taxonomy" id="1817756"/>
    <lineage>
        <taxon>Bacteria</taxon>
        <taxon>Pseudomonadati</taxon>
        <taxon>Pseudomonadota</taxon>
        <taxon>Candidatus Muproteobacteria</taxon>
    </lineage>
</organism>
<dbReference type="PRINTS" id="PR01404">
    <property type="entry name" value="NPPPHYDRLASE"/>
</dbReference>
<name>A0A1F6T4J8_9PROT</name>
<dbReference type="EMBL" id="MFSQ01000075">
    <property type="protein sequence ID" value="OGI40006.1"/>
    <property type="molecule type" value="Genomic_DNA"/>
</dbReference>
<protein>
    <submittedName>
        <fullName evidence="5">Dihydroneopterin triphosphate diphosphatase</fullName>
    </submittedName>
</protein>
<reference evidence="5 6" key="1">
    <citation type="journal article" date="2016" name="Nat. Commun.">
        <title>Thousands of microbial genomes shed light on interconnected biogeochemical processes in an aquifer system.</title>
        <authorList>
            <person name="Anantharaman K."/>
            <person name="Brown C.T."/>
            <person name="Hug L.A."/>
            <person name="Sharon I."/>
            <person name="Castelle C.J."/>
            <person name="Probst A.J."/>
            <person name="Thomas B.C."/>
            <person name="Singh A."/>
            <person name="Wilkins M.J."/>
            <person name="Karaoz U."/>
            <person name="Brodie E.L."/>
            <person name="Williams K.H."/>
            <person name="Hubbard S.S."/>
            <person name="Banfield J.F."/>
        </authorList>
    </citation>
    <scope>NUCLEOTIDE SEQUENCE [LARGE SCALE GENOMIC DNA]</scope>
</reference>
<dbReference type="AlphaFoldDB" id="A0A1F6T4J8"/>
<dbReference type="PANTHER" id="PTHR21340">
    <property type="entry name" value="DIADENOSINE 5,5-P1,P4-TETRAPHOSPHATE PYROPHOSPHOHYDROLASE MUTT"/>
    <property type="match status" value="1"/>
</dbReference>
<evidence type="ECO:0000313" key="5">
    <source>
        <dbReference type="EMBL" id="OGI40006.1"/>
    </source>
</evidence>
<sequence length="148" mass="16948">MESSPRKFKRPESVLVVVATRTGRVLLMQRRDDPGFWQSVTGSLRWDERSPAVAAVRELVEETGLPPEGLIDLHWVQRFPILPAWRARFAPEVRENVEHAFALWLPAERPVLLNPQEHLAFGWFGFDEALPKASSWSNRAVIERLATV</sequence>
<accession>A0A1F6T4J8</accession>
<comment type="cofactor">
    <cofactor evidence="3">
        <name>Mg(2+)</name>
        <dbReference type="ChEBI" id="CHEBI:18420"/>
    </cofactor>
    <text evidence="3">Binds 1 Mg(2+) ion per subunit.</text>
</comment>
<dbReference type="GO" id="GO:0006754">
    <property type="term" value="P:ATP biosynthetic process"/>
    <property type="evidence" value="ECO:0007669"/>
    <property type="project" value="TreeGrafter"/>
</dbReference>
<keyword evidence="3" id="KW-0460">Magnesium</keyword>
<dbReference type="GO" id="GO:0019177">
    <property type="term" value="F:dihydroneopterin triphosphate pyrophosphohydrolase activity"/>
    <property type="evidence" value="ECO:0007669"/>
    <property type="project" value="InterPro"/>
</dbReference>
<dbReference type="CDD" id="cd04664">
    <property type="entry name" value="NUDIX_DHNTPase_like"/>
    <property type="match status" value="1"/>
</dbReference>
<feature type="binding site" evidence="2">
    <location>
        <position position="9"/>
    </location>
    <ligand>
        <name>substrate</name>
    </ligand>
</feature>
<feature type="binding site" evidence="2">
    <location>
        <position position="135"/>
    </location>
    <ligand>
        <name>substrate</name>
    </ligand>
</feature>
<feature type="binding site" evidence="3">
    <location>
        <position position="117"/>
    </location>
    <ligand>
        <name>Mg(2+)</name>
        <dbReference type="ChEBI" id="CHEBI:18420"/>
    </ligand>
</feature>
<comment type="caution">
    <text evidence="5">The sequence shown here is derived from an EMBL/GenBank/DDBJ whole genome shotgun (WGS) entry which is preliminary data.</text>
</comment>
<feature type="binding site" evidence="3">
    <location>
        <position position="62"/>
    </location>
    <ligand>
        <name>Mg(2+)</name>
        <dbReference type="ChEBI" id="CHEBI:18420"/>
    </ligand>
</feature>
<proteinExistence type="predicted"/>
<gene>
    <name evidence="5" type="ORF">A2140_02700</name>
</gene>
<dbReference type="NCBIfam" id="NF006961">
    <property type="entry name" value="PRK09438.1"/>
    <property type="match status" value="1"/>
</dbReference>
<dbReference type="SUPFAM" id="SSF55811">
    <property type="entry name" value="Nudix"/>
    <property type="match status" value="1"/>
</dbReference>
<dbReference type="GO" id="GO:0008828">
    <property type="term" value="F:dATP diphosphatase activity"/>
    <property type="evidence" value="ECO:0007669"/>
    <property type="project" value="InterPro"/>
</dbReference>
<dbReference type="GO" id="GO:0006167">
    <property type="term" value="P:AMP biosynthetic process"/>
    <property type="evidence" value="ECO:0007669"/>
    <property type="project" value="TreeGrafter"/>
</dbReference>
<keyword evidence="1" id="KW-0378">Hydrolase</keyword>
<dbReference type="Gene3D" id="3.90.79.10">
    <property type="entry name" value="Nucleoside Triphosphate Pyrophosphohydrolase"/>
    <property type="match status" value="1"/>
</dbReference>
<dbReference type="InterPro" id="IPR000086">
    <property type="entry name" value="NUDIX_hydrolase_dom"/>
</dbReference>
<feature type="binding site" evidence="3">
    <location>
        <position position="58"/>
    </location>
    <ligand>
        <name>Mg(2+)</name>
        <dbReference type="ChEBI" id="CHEBI:18420"/>
    </ligand>
</feature>
<dbReference type="GO" id="GO:0004081">
    <property type="term" value="F:bis(5'-nucleosyl)-tetraphosphatase (asymmetrical) activity"/>
    <property type="evidence" value="ECO:0007669"/>
    <property type="project" value="TreeGrafter"/>
</dbReference>
<feature type="binding site" evidence="2">
    <location>
        <position position="30"/>
    </location>
    <ligand>
        <name>substrate</name>
    </ligand>
</feature>
<dbReference type="PANTHER" id="PTHR21340:SF0">
    <property type="entry name" value="BIS(5'-NUCLEOSYL)-TETRAPHOSPHATASE [ASYMMETRICAL]"/>
    <property type="match status" value="1"/>
</dbReference>
<evidence type="ECO:0000256" key="2">
    <source>
        <dbReference type="PIRSR" id="PIRSR603564-1"/>
    </source>
</evidence>
<dbReference type="InterPro" id="IPR015797">
    <property type="entry name" value="NUDIX_hydrolase-like_dom_sf"/>
</dbReference>
<keyword evidence="3" id="KW-0479">Metal-binding</keyword>
<evidence type="ECO:0000313" key="6">
    <source>
        <dbReference type="Proteomes" id="UP000178379"/>
    </source>
</evidence>